<dbReference type="Proteomes" id="UP000824120">
    <property type="component" value="Chromosome 1"/>
</dbReference>
<gene>
    <name evidence="1" type="ORF">H5410_001794</name>
</gene>
<comment type="caution">
    <text evidence="1">The sequence shown here is derived from an EMBL/GenBank/DDBJ whole genome shotgun (WGS) entry which is preliminary data.</text>
</comment>
<dbReference type="AlphaFoldDB" id="A0A9J6AZS0"/>
<dbReference type="OrthoDB" id="1289656at2759"/>
<accession>A0A9J6AZS0</accession>
<name>A0A9J6AZS0_SOLCO</name>
<evidence type="ECO:0000313" key="2">
    <source>
        <dbReference type="Proteomes" id="UP000824120"/>
    </source>
</evidence>
<protein>
    <submittedName>
        <fullName evidence="1">Uncharacterized protein</fullName>
    </submittedName>
</protein>
<keyword evidence="2" id="KW-1185">Reference proteome</keyword>
<reference evidence="1 2" key="1">
    <citation type="submission" date="2020-09" db="EMBL/GenBank/DDBJ databases">
        <title>De no assembly of potato wild relative species, Solanum commersonii.</title>
        <authorList>
            <person name="Cho K."/>
        </authorList>
    </citation>
    <scope>NUCLEOTIDE SEQUENCE [LARGE SCALE GENOMIC DNA]</scope>
    <source>
        <strain evidence="1">LZ3.2</strain>
        <tissue evidence="1">Leaf</tissue>
    </source>
</reference>
<organism evidence="1 2">
    <name type="scientific">Solanum commersonii</name>
    <name type="common">Commerson's wild potato</name>
    <name type="synonym">Commerson's nightshade</name>
    <dbReference type="NCBI Taxonomy" id="4109"/>
    <lineage>
        <taxon>Eukaryota</taxon>
        <taxon>Viridiplantae</taxon>
        <taxon>Streptophyta</taxon>
        <taxon>Embryophyta</taxon>
        <taxon>Tracheophyta</taxon>
        <taxon>Spermatophyta</taxon>
        <taxon>Magnoliopsida</taxon>
        <taxon>eudicotyledons</taxon>
        <taxon>Gunneridae</taxon>
        <taxon>Pentapetalae</taxon>
        <taxon>asterids</taxon>
        <taxon>lamiids</taxon>
        <taxon>Solanales</taxon>
        <taxon>Solanaceae</taxon>
        <taxon>Solanoideae</taxon>
        <taxon>Solaneae</taxon>
        <taxon>Solanum</taxon>
    </lineage>
</organism>
<evidence type="ECO:0000313" key="1">
    <source>
        <dbReference type="EMBL" id="KAG5630077.1"/>
    </source>
</evidence>
<dbReference type="EMBL" id="JACXVP010000001">
    <property type="protein sequence ID" value="KAG5630077.1"/>
    <property type="molecule type" value="Genomic_DNA"/>
</dbReference>
<proteinExistence type="predicted"/>
<sequence>MDCGSSCKIQGSYIITWLLTERDSRNNEYASGSQQRIERSSNRIFGRIPDLQINVPNQTHGDPEFSLVNSNNIYASSTEQQLYHQQLQVQQHYRNPFLSGQNIDGGRLQQQNSPLFDLEGPSIRSTNSNFYMAFNSGAHHDYNLNCQTQNGYILDLNQAYVSTNSTSAMMTDMNGGNVIIIRLGVANNNFQQYIGE</sequence>